<evidence type="ECO:0000313" key="5">
    <source>
        <dbReference type="Proteomes" id="UP000237718"/>
    </source>
</evidence>
<comment type="similarity">
    <text evidence="1">Belongs to the glycosyl hydrolase 25 family.</text>
</comment>
<evidence type="ECO:0000256" key="3">
    <source>
        <dbReference type="ARBA" id="ARBA00023295"/>
    </source>
</evidence>
<keyword evidence="2" id="KW-0378">Hydrolase</keyword>
<dbReference type="GO" id="GO:0016998">
    <property type="term" value="P:cell wall macromolecule catabolic process"/>
    <property type="evidence" value="ECO:0007669"/>
    <property type="project" value="InterPro"/>
</dbReference>
<name>A0A2T1AMT5_TRISK</name>
<dbReference type="EMBL" id="PVUF01000001">
    <property type="protein sequence ID" value="PRZ49936.1"/>
    <property type="molecule type" value="Genomic_DNA"/>
</dbReference>
<dbReference type="PANTHER" id="PTHR34135">
    <property type="entry name" value="LYSOZYME"/>
    <property type="match status" value="1"/>
</dbReference>
<dbReference type="InterPro" id="IPR018077">
    <property type="entry name" value="Glyco_hydro_fam25_subgr"/>
</dbReference>
<dbReference type="GO" id="GO:0003796">
    <property type="term" value="F:lysozyme activity"/>
    <property type="evidence" value="ECO:0007669"/>
    <property type="project" value="InterPro"/>
</dbReference>
<evidence type="ECO:0000313" key="4">
    <source>
        <dbReference type="EMBL" id="PRZ49936.1"/>
    </source>
</evidence>
<dbReference type="GO" id="GO:0009253">
    <property type="term" value="P:peptidoglycan catabolic process"/>
    <property type="evidence" value="ECO:0007669"/>
    <property type="project" value="InterPro"/>
</dbReference>
<dbReference type="CDD" id="cd06413">
    <property type="entry name" value="GH25_muramidase_1"/>
    <property type="match status" value="1"/>
</dbReference>
<dbReference type="SUPFAM" id="SSF51445">
    <property type="entry name" value="(Trans)glycosidases"/>
    <property type="match status" value="1"/>
</dbReference>
<comment type="caution">
    <text evidence="4">The sequence shown here is derived from an EMBL/GenBank/DDBJ whole genome shotgun (WGS) entry which is preliminary data.</text>
</comment>
<organism evidence="4 5">
    <name type="scientific">Tritonibacter scottomollicae</name>
    <name type="common">Epibacterium scottomollicae</name>
    <dbReference type="NCBI Taxonomy" id="483013"/>
    <lineage>
        <taxon>Bacteria</taxon>
        <taxon>Pseudomonadati</taxon>
        <taxon>Pseudomonadota</taxon>
        <taxon>Alphaproteobacteria</taxon>
        <taxon>Rhodobacterales</taxon>
        <taxon>Paracoccaceae</taxon>
        <taxon>Tritonibacter</taxon>
    </lineage>
</organism>
<keyword evidence="3" id="KW-0326">Glycosidase</keyword>
<proteinExistence type="inferred from homology"/>
<protein>
    <submittedName>
        <fullName evidence="4">Lysozyme</fullName>
    </submittedName>
</protein>
<evidence type="ECO:0000256" key="2">
    <source>
        <dbReference type="ARBA" id="ARBA00022801"/>
    </source>
</evidence>
<dbReference type="SMART" id="SM00641">
    <property type="entry name" value="Glyco_25"/>
    <property type="match status" value="1"/>
</dbReference>
<dbReference type="InterPro" id="IPR017853">
    <property type="entry name" value="GH"/>
</dbReference>
<dbReference type="PROSITE" id="PS51257">
    <property type="entry name" value="PROKAR_LIPOPROTEIN"/>
    <property type="match status" value="1"/>
</dbReference>
<dbReference type="Pfam" id="PF01183">
    <property type="entry name" value="Glyco_hydro_25"/>
    <property type="match status" value="1"/>
</dbReference>
<dbReference type="OrthoDB" id="9798192at2"/>
<sequence length="298" mass="33573">MTFRRIIGFGLLAVLTACGSTTREPVPPPPLEGQVERAIDPVFSRAYAALATYPKYGDNAPHDWDMREPWAYPIHGIDVARYQGDIDWSAVRGAGVSFAWIKATEGGDHLDPEFKSNWRGARRAGMRRGAYHFYYFCRTPEEQARWFIRNVPKEASSLPPVLDIEWNHASPSCKRRPSGAEARHEAERFIKKITAHYGRRPVVYTTVDFYRDTDIGRLKGVDFWLRSVAGHPEQVYPGAHWAFWQYTGTGSVPGIKGNVDLNVFGGGAENWLQWLGYRKYLPLEAPAGGEAQTVTVSN</sequence>
<dbReference type="Proteomes" id="UP000237718">
    <property type="component" value="Unassembled WGS sequence"/>
</dbReference>
<dbReference type="InterPro" id="IPR002053">
    <property type="entry name" value="Glyco_hydro_25"/>
</dbReference>
<reference evidence="4 5" key="1">
    <citation type="submission" date="2018-03" db="EMBL/GenBank/DDBJ databases">
        <title>Genomic Encyclopedia of Archaeal and Bacterial Type Strains, Phase II (KMG-II): from individual species to whole genera.</title>
        <authorList>
            <person name="Goeker M."/>
        </authorList>
    </citation>
    <scope>NUCLEOTIDE SEQUENCE [LARGE SCALE GENOMIC DNA]</scope>
    <source>
        <strain evidence="4 5">DSM 25328</strain>
    </source>
</reference>
<evidence type="ECO:0000256" key="1">
    <source>
        <dbReference type="ARBA" id="ARBA00010646"/>
    </source>
</evidence>
<gene>
    <name evidence="4" type="ORF">CLV89_101152</name>
</gene>
<dbReference type="AlphaFoldDB" id="A0A2T1AMT5"/>
<dbReference type="GO" id="GO:0016052">
    <property type="term" value="P:carbohydrate catabolic process"/>
    <property type="evidence" value="ECO:0007669"/>
    <property type="project" value="TreeGrafter"/>
</dbReference>
<dbReference type="PROSITE" id="PS51904">
    <property type="entry name" value="GLYCOSYL_HYDROL_F25_2"/>
    <property type="match status" value="1"/>
</dbReference>
<dbReference type="PANTHER" id="PTHR34135:SF2">
    <property type="entry name" value="LYSOZYME"/>
    <property type="match status" value="1"/>
</dbReference>
<accession>A0A2T1AMT5</accession>
<dbReference type="RefSeq" id="WP_106161552.1">
    <property type="nucleotide sequence ID" value="NZ_PVUF01000001.1"/>
</dbReference>
<dbReference type="Gene3D" id="3.20.20.80">
    <property type="entry name" value="Glycosidases"/>
    <property type="match status" value="1"/>
</dbReference>